<dbReference type="GO" id="GO:0016829">
    <property type="term" value="F:lyase activity"/>
    <property type="evidence" value="ECO:0007669"/>
    <property type="project" value="UniProtKB-KW"/>
</dbReference>
<feature type="compositionally biased region" description="Low complexity" evidence="1">
    <location>
        <begin position="1"/>
        <end position="10"/>
    </location>
</feature>
<dbReference type="RefSeq" id="WP_184635573.1">
    <property type="nucleotide sequence ID" value="NZ_BAABKT010000022.1"/>
</dbReference>
<dbReference type="SUPFAM" id="SSF53383">
    <property type="entry name" value="PLP-dependent transferases"/>
    <property type="match status" value="1"/>
</dbReference>
<dbReference type="EMBL" id="JACHLY010000001">
    <property type="protein sequence ID" value="MBB5998970.1"/>
    <property type="molecule type" value="Genomic_DNA"/>
</dbReference>
<reference evidence="3 4" key="1">
    <citation type="submission" date="2020-08" db="EMBL/GenBank/DDBJ databases">
        <title>Sequencing the genomes of 1000 actinobacteria strains.</title>
        <authorList>
            <person name="Klenk H.-P."/>
        </authorList>
    </citation>
    <scope>NUCLEOTIDE SEQUENCE [LARGE SCALE GENOMIC DNA]</scope>
    <source>
        <strain evidence="3 4">DSM 44593</strain>
    </source>
</reference>
<dbReference type="Gene3D" id="3.90.1150.10">
    <property type="entry name" value="Aspartate Aminotransferase, domain 1"/>
    <property type="match status" value="1"/>
</dbReference>
<dbReference type="PANTHER" id="PTHR43586:SF21">
    <property type="entry name" value="PYRIDOXAL PHOSPHATE (PLP)-DEPENDENT ASPARTATE AMINOTRANSFERASE SUPERFAMILY"/>
    <property type="match status" value="1"/>
</dbReference>
<protein>
    <submittedName>
        <fullName evidence="3">Selenocysteine lyase/cysteine desulfurase</fullName>
    </submittedName>
</protein>
<comment type="caution">
    <text evidence="3">The sequence shown here is derived from an EMBL/GenBank/DDBJ whole genome shotgun (WGS) entry which is preliminary data.</text>
</comment>
<dbReference type="Proteomes" id="UP000578077">
    <property type="component" value="Unassembled WGS sequence"/>
</dbReference>
<evidence type="ECO:0000259" key="2">
    <source>
        <dbReference type="Pfam" id="PF00266"/>
    </source>
</evidence>
<evidence type="ECO:0000256" key="1">
    <source>
        <dbReference type="SAM" id="MobiDB-lite"/>
    </source>
</evidence>
<keyword evidence="4" id="KW-1185">Reference proteome</keyword>
<dbReference type="Gene3D" id="3.40.640.10">
    <property type="entry name" value="Type I PLP-dependent aspartate aminotransferase-like (Major domain)"/>
    <property type="match status" value="1"/>
</dbReference>
<dbReference type="InterPro" id="IPR015421">
    <property type="entry name" value="PyrdxlP-dep_Trfase_major"/>
</dbReference>
<keyword evidence="3" id="KW-0456">Lyase</keyword>
<dbReference type="InterPro" id="IPR015422">
    <property type="entry name" value="PyrdxlP-dep_Trfase_small"/>
</dbReference>
<proteinExistence type="predicted"/>
<sequence length="392" mass="40055">MDTDNAPAPGRGHHPAPDPQPSAPNAPATPDGLLPAHIAEHFGTAGTGTAYLNTATYGIPPLAGHEAAVRAERDRAAGRLDVAAMDAAVRDSRAAFARLLGVAPDRVAVGSQASQLVGLVAAALPDGAEVVAPEGDFTSLLFPMLAQQERGVRVRLVPLSDLAAAVRPTTDLVAVSAVQSADGAVAPLEAILAAAESAGARTLVDATQAAGWYPLPAERIDLLVACGYKWLLAPRGTCFLTGTPHALADLRPLAAGWYAGADIWDSVYGGPLRLASDARRLDLAPVWPAWAGQAPALDFIARIGVEAIHRHNLALAARFRSGLGLPPGDSAIVSLPLPPGSAERLADAGVVAAERAGRVRFSFHVSTASTDVDRAVEAVASLEGAGAALGDP</sequence>
<feature type="domain" description="Aminotransferase class V" evidence="2">
    <location>
        <begin position="86"/>
        <end position="323"/>
    </location>
</feature>
<gene>
    <name evidence="3" type="ORF">HNR25_002721</name>
</gene>
<name>A0A841EEW6_9ACTN</name>
<organism evidence="3 4">
    <name type="scientific">Streptomonospora salina</name>
    <dbReference type="NCBI Taxonomy" id="104205"/>
    <lineage>
        <taxon>Bacteria</taxon>
        <taxon>Bacillati</taxon>
        <taxon>Actinomycetota</taxon>
        <taxon>Actinomycetes</taxon>
        <taxon>Streptosporangiales</taxon>
        <taxon>Nocardiopsidaceae</taxon>
        <taxon>Streptomonospora</taxon>
    </lineage>
</organism>
<dbReference type="InterPro" id="IPR000192">
    <property type="entry name" value="Aminotrans_V_dom"/>
</dbReference>
<dbReference type="AlphaFoldDB" id="A0A841EEW6"/>
<evidence type="ECO:0000313" key="3">
    <source>
        <dbReference type="EMBL" id="MBB5998970.1"/>
    </source>
</evidence>
<evidence type="ECO:0000313" key="4">
    <source>
        <dbReference type="Proteomes" id="UP000578077"/>
    </source>
</evidence>
<feature type="region of interest" description="Disordered" evidence="1">
    <location>
        <begin position="1"/>
        <end position="34"/>
    </location>
</feature>
<dbReference type="PANTHER" id="PTHR43586">
    <property type="entry name" value="CYSTEINE DESULFURASE"/>
    <property type="match status" value="1"/>
</dbReference>
<dbReference type="InterPro" id="IPR015424">
    <property type="entry name" value="PyrdxlP-dep_Trfase"/>
</dbReference>
<dbReference type="Pfam" id="PF00266">
    <property type="entry name" value="Aminotran_5"/>
    <property type="match status" value="1"/>
</dbReference>
<accession>A0A841EEW6</accession>